<dbReference type="SUPFAM" id="SSF63411">
    <property type="entry name" value="LuxS/MPP-like metallohydrolase"/>
    <property type="match status" value="1"/>
</dbReference>
<protein>
    <submittedName>
        <fullName evidence="1">Putative Zn-dependent peptidase</fullName>
    </submittedName>
</protein>
<name>A0A7W7GTK2_9ACTN</name>
<proteinExistence type="predicted"/>
<evidence type="ECO:0000313" key="1">
    <source>
        <dbReference type="EMBL" id="MBB4737977.1"/>
    </source>
</evidence>
<keyword evidence="2" id="KW-1185">Reference proteome</keyword>
<comment type="caution">
    <text evidence="1">The sequence shown here is derived from an EMBL/GenBank/DDBJ whole genome shotgun (WGS) entry which is preliminary data.</text>
</comment>
<gene>
    <name evidence="1" type="ORF">BJY16_001436</name>
</gene>
<reference evidence="1 2" key="1">
    <citation type="submission" date="2020-08" db="EMBL/GenBank/DDBJ databases">
        <title>Sequencing the genomes of 1000 actinobacteria strains.</title>
        <authorList>
            <person name="Klenk H.-P."/>
        </authorList>
    </citation>
    <scope>NUCLEOTIDE SEQUENCE [LARGE SCALE GENOMIC DNA]</scope>
    <source>
        <strain evidence="1 2">DSM 45809</strain>
    </source>
</reference>
<dbReference type="GO" id="GO:0046872">
    <property type="term" value="F:metal ion binding"/>
    <property type="evidence" value="ECO:0007669"/>
    <property type="project" value="InterPro"/>
</dbReference>
<dbReference type="InterPro" id="IPR011249">
    <property type="entry name" value="Metalloenz_LuxS/M16"/>
</dbReference>
<sequence length="56" mass="5982">MEPGWLQSFPDQLREVTPEGIADVAQELYDPARFAGVVVGRLPDLTTAGWQPAGGA</sequence>
<dbReference type="AlphaFoldDB" id="A0A7W7GTK2"/>
<dbReference type="EMBL" id="JACHNB010000001">
    <property type="protein sequence ID" value="MBB4737977.1"/>
    <property type="molecule type" value="Genomic_DNA"/>
</dbReference>
<evidence type="ECO:0000313" key="2">
    <source>
        <dbReference type="Proteomes" id="UP000546162"/>
    </source>
</evidence>
<organism evidence="1 2">
    <name type="scientific">Actinoplanes octamycinicus</name>
    <dbReference type="NCBI Taxonomy" id="135948"/>
    <lineage>
        <taxon>Bacteria</taxon>
        <taxon>Bacillati</taxon>
        <taxon>Actinomycetota</taxon>
        <taxon>Actinomycetes</taxon>
        <taxon>Micromonosporales</taxon>
        <taxon>Micromonosporaceae</taxon>
        <taxon>Actinoplanes</taxon>
    </lineage>
</organism>
<dbReference type="Proteomes" id="UP000546162">
    <property type="component" value="Unassembled WGS sequence"/>
</dbReference>
<accession>A0A7W7GTK2</accession>
<dbReference type="RefSeq" id="WP_185038315.1">
    <property type="nucleotide sequence ID" value="NZ_BAABFG010000005.1"/>
</dbReference>